<name>A0A327S6B2_9SPHI</name>
<dbReference type="RefSeq" id="WP_111635757.1">
    <property type="nucleotide sequence ID" value="NZ_QLLR01000031.1"/>
</dbReference>
<proteinExistence type="predicted"/>
<protein>
    <submittedName>
        <fullName evidence="1">Uncharacterized protein</fullName>
    </submittedName>
</protein>
<dbReference type="Proteomes" id="UP000249754">
    <property type="component" value="Unassembled WGS sequence"/>
</dbReference>
<organism evidence="1 2">
    <name type="scientific">Pedobacter cryoconitis</name>
    <dbReference type="NCBI Taxonomy" id="188932"/>
    <lineage>
        <taxon>Bacteria</taxon>
        <taxon>Pseudomonadati</taxon>
        <taxon>Bacteroidota</taxon>
        <taxon>Sphingobacteriia</taxon>
        <taxon>Sphingobacteriales</taxon>
        <taxon>Sphingobacteriaceae</taxon>
        <taxon>Pedobacter</taxon>
    </lineage>
</organism>
<dbReference type="EMBL" id="QLLR01000031">
    <property type="protein sequence ID" value="RAJ24549.1"/>
    <property type="molecule type" value="Genomic_DNA"/>
</dbReference>
<evidence type="ECO:0000313" key="1">
    <source>
        <dbReference type="EMBL" id="RAJ24549.1"/>
    </source>
</evidence>
<reference evidence="1 2" key="1">
    <citation type="submission" date="2018-06" db="EMBL/GenBank/DDBJ databases">
        <title>Genomic Encyclopedia of Archaeal and Bacterial Type Strains, Phase II (KMG-II): from individual species to whole genera.</title>
        <authorList>
            <person name="Goeker M."/>
        </authorList>
    </citation>
    <scope>NUCLEOTIDE SEQUENCE [LARGE SCALE GENOMIC DNA]</scope>
    <source>
        <strain evidence="1 2">DSM 14825</strain>
    </source>
</reference>
<sequence length="347" mass="38916">MLKRKTIVLVIICLICTIKVTGQVTCKVMPDSLGRELAAAFLNKEDLSQTPIFPDEPSAAPLLINAWNKLLNKAKTKNITPENTTFYNSYFSTNEVLDNSQTPDRLTLYVAFKHAADTLAIRLDLLKQDDHWLLTSVKDNFFELKTAESNKIGFEPVIGNEEPVATNALPVYSTAHSIKDNHWLTAGTCLSDPKVFVDAVLNDMAAHTAVKELPYLLSEADFIQYFRSDILQMAANKLKGSPGAQEKEILKNIQGLMKNHPEQYYSEILNDISSVSSYLEDTKYAISKNKSVSYKIGNYDNDLYAAGKISLEVTVKFKIENGEDTIQFSGYWINGKWILAELDRLSI</sequence>
<accession>A0A327S6B2</accession>
<comment type="caution">
    <text evidence="1">The sequence shown here is derived from an EMBL/GenBank/DDBJ whole genome shotgun (WGS) entry which is preliminary data.</text>
</comment>
<dbReference type="AlphaFoldDB" id="A0A327S6B2"/>
<gene>
    <name evidence="1" type="ORF">LY11_04409</name>
</gene>
<dbReference type="STRING" id="188932.AY601_0284"/>
<evidence type="ECO:0000313" key="2">
    <source>
        <dbReference type="Proteomes" id="UP000249754"/>
    </source>
</evidence>
<dbReference type="OrthoDB" id="744815at2"/>